<dbReference type="PANTHER" id="PTHR11699">
    <property type="entry name" value="ALDEHYDE DEHYDROGENASE-RELATED"/>
    <property type="match status" value="1"/>
</dbReference>
<evidence type="ECO:0000313" key="6">
    <source>
        <dbReference type="EMBL" id="KAK4120423.1"/>
    </source>
</evidence>
<dbReference type="FunFam" id="3.40.605.10:FF:000007">
    <property type="entry name" value="NAD/NADP-dependent betaine aldehyde dehydrogenase"/>
    <property type="match status" value="1"/>
</dbReference>
<evidence type="ECO:0000256" key="4">
    <source>
        <dbReference type="ARBA" id="ARBA00049194"/>
    </source>
</evidence>
<proteinExistence type="inferred from homology"/>
<evidence type="ECO:0000256" key="2">
    <source>
        <dbReference type="ARBA" id="ARBA00023002"/>
    </source>
</evidence>
<dbReference type="InterPro" id="IPR044086">
    <property type="entry name" value="LUC3-like"/>
</dbReference>
<dbReference type="CDD" id="cd07106">
    <property type="entry name" value="ALDH_AldA-AAD23400"/>
    <property type="match status" value="1"/>
</dbReference>
<keyword evidence="7" id="KW-1185">Reference proteome</keyword>
<dbReference type="EC" id="1.2.1.3" evidence="3"/>
<dbReference type="AlphaFoldDB" id="A0AAN6TTL7"/>
<gene>
    <name evidence="6" type="ORF">N657DRAFT_666211</name>
</gene>
<accession>A0AAN6TTL7</accession>
<evidence type="ECO:0000313" key="7">
    <source>
        <dbReference type="Proteomes" id="UP001302602"/>
    </source>
</evidence>
<dbReference type="Gene3D" id="3.40.309.10">
    <property type="entry name" value="Aldehyde Dehydrogenase, Chain A, domain 2"/>
    <property type="match status" value="1"/>
</dbReference>
<name>A0AAN6TTL7_9PEZI</name>
<comment type="catalytic activity">
    <reaction evidence="4">
        <text>an aldehyde + NAD(+) + H2O = a carboxylate + NADH + 2 H(+)</text>
        <dbReference type="Rhea" id="RHEA:16185"/>
        <dbReference type="ChEBI" id="CHEBI:15377"/>
        <dbReference type="ChEBI" id="CHEBI:15378"/>
        <dbReference type="ChEBI" id="CHEBI:17478"/>
        <dbReference type="ChEBI" id="CHEBI:29067"/>
        <dbReference type="ChEBI" id="CHEBI:57540"/>
        <dbReference type="ChEBI" id="CHEBI:57945"/>
        <dbReference type="EC" id="1.2.1.3"/>
    </reaction>
</comment>
<comment type="similarity">
    <text evidence="1">Belongs to the aldehyde dehydrogenase family.</text>
</comment>
<dbReference type="InterPro" id="IPR015590">
    <property type="entry name" value="Aldehyde_DH_dom"/>
</dbReference>
<dbReference type="GeneID" id="87832096"/>
<evidence type="ECO:0000259" key="5">
    <source>
        <dbReference type="Pfam" id="PF00171"/>
    </source>
</evidence>
<reference evidence="6" key="1">
    <citation type="journal article" date="2023" name="Mol. Phylogenet. Evol.">
        <title>Genome-scale phylogeny and comparative genomics of the fungal order Sordariales.</title>
        <authorList>
            <person name="Hensen N."/>
            <person name="Bonometti L."/>
            <person name="Westerberg I."/>
            <person name="Brannstrom I.O."/>
            <person name="Guillou S."/>
            <person name="Cros-Aarteil S."/>
            <person name="Calhoun S."/>
            <person name="Haridas S."/>
            <person name="Kuo A."/>
            <person name="Mondo S."/>
            <person name="Pangilinan J."/>
            <person name="Riley R."/>
            <person name="LaButti K."/>
            <person name="Andreopoulos B."/>
            <person name="Lipzen A."/>
            <person name="Chen C."/>
            <person name="Yan M."/>
            <person name="Daum C."/>
            <person name="Ng V."/>
            <person name="Clum A."/>
            <person name="Steindorff A."/>
            <person name="Ohm R.A."/>
            <person name="Martin F."/>
            <person name="Silar P."/>
            <person name="Natvig D.O."/>
            <person name="Lalanne C."/>
            <person name="Gautier V."/>
            <person name="Ament-Velasquez S.L."/>
            <person name="Kruys A."/>
            <person name="Hutchinson M.I."/>
            <person name="Powell A.J."/>
            <person name="Barry K."/>
            <person name="Miller A.N."/>
            <person name="Grigoriev I.V."/>
            <person name="Debuchy R."/>
            <person name="Gladieux P."/>
            <person name="Hiltunen Thoren M."/>
            <person name="Johannesson H."/>
        </authorList>
    </citation>
    <scope>NUCLEOTIDE SEQUENCE</scope>
    <source>
        <strain evidence="6">CBS 731.68</strain>
    </source>
</reference>
<dbReference type="Gene3D" id="3.40.605.10">
    <property type="entry name" value="Aldehyde Dehydrogenase, Chain A, domain 1"/>
    <property type="match status" value="1"/>
</dbReference>
<dbReference type="InterPro" id="IPR016161">
    <property type="entry name" value="Ald_DH/histidinol_DH"/>
</dbReference>
<dbReference type="SUPFAM" id="SSF53720">
    <property type="entry name" value="ALDH-like"/>
    <property type="match status" value="1"/>
</dbReference>
<keyword evidence="2" id="KW-0560">Oxidoreductase</keyword>
<sequence length="457" mass="49949">MYGNMKGEDDGQSVSCRHSIDPATGEPLYGVSVARKEDLDAAVSYARAAFKTWSKTTHQERAKLLNAYADVIEASRHDLEKLQTMEQGKPLGLAALELADEVLEDTDKRTVYSTRVALGVVGAIVPWNGPTLLGLGKVGPALLTGNTVIMKPSPHMPYCGLKRGELAMSVFPSGVAQVLSGDDRLGPWMTEHGGIDMISFTGSIAAGKKVAASCAQTLKRYVLKLGGNDAAIVCEDVDIEKCRPKIAMLAFPNSGQVCMSCKRIYVHDNIYDKFLAGMVEFTKNNIKMGGGFEPSVVMGPVQTSMQFEFLNDMYAQIEKSGWKTALEGKVRTRGKGYFVEPAIIDNPPEGSRIVVEEAFGPIVPLLRWSSEQDVIDRVSALETGLSASVWSRDLARAQRMARQLSAGSVWVNSHFDVAPHMPFGGFKESGIGMEWGLEGFRHFTNSRSVWVWKKVFD</sequence>
<reference evidence="6" key="2">
    <citation type="submission" date="2023-05" db="EMBL/GenBank/DDBJ databases">
        <authorList>
            <consortium name="Lawrence Berkeley National Laboratory"/>
            <person name="Steindorff A."/>
            <person name="Hensen N."/>
            <person name="Bonometti L."/>
            <person name="Westerberg I."/>
            <person name="Brannstrom I.O."/>
            <person name="Guillou S."/>
            <person name="Cros-Aarteil S."/>
            <person name="Calhoun S."/>
            <person name="Haridas S."/>
            <person name="Kuo A."/>
            <person name="Mondo S."/>
            <person name="Pangilinan J."/>
            <person name="Riley R."/>
            <person name="Labutti K."/>
            <person name="Andreopoulos B."/>
            <person name="Lipzen A."/>
            <person name="Chen C."/>
            <person name="Yanf M."/>
            <person name="Daum C."/>
            <person name="Ng V."/>
            <person name="Clum A."/>
            <person name="Ohm R."/>
            <person name="Martin F."/>
            <person name="Silar P."/>
            <person name="Natvig D."/>
            <person name="Lalanne C."/>
            <person name="Gautier V."/>
            <person name="Ament-Velasquez S.L."/>
            <person name="Kruys A."/>
            <person name="Hutchinson M.I."/>
            <person name="Powell A.J."/>
            <person name="Barry K."/>
            <person name="Miller A.N."/>
            <person name="Grigoriev I.V."/>
            <person name="Debuchy R."/>
            <person name="Gladieux P."/>
            <person name="Thoren M.H."/>
            <person name="Johannesson H."/>
        </authorList>
    </citation>
    <scope>NUCLEOTIDE SEQUENCE</scope>
    <source>
        <strain evidence="6">CBS 731.68</strain>
    </source>
</reference>
<comment type="caution">
    <text evidence="6">The sequence shown here is derived from an EMBL/GenBank/DDBJ whole genome shotgun (WGS) entry which is preliminary data.</text>
</comment>
<evidence type="ECO:0000256" key="3">
    <source>
        <dbReference type="ARBA" id="ARBA00024226"/>
    </source>
</evidence>
<organism evidence="6 7">
    <name type="scientific">Parathielavia appendiculata</name>
    <dbReference type="NCBI Taxonomy" id="2587402"/>
    <lineage>
        <taxon>Eukaryota</taxon>
        <taxon>Fungi</taxon>
        <taxon>Dikarya</taxon>
        <taxon>Ascomycota</taxon>
        <taxon>Pezizomycotina</taxon>
        <taxon>Sordariomycetes</taxon>
        <taxon>Sordariomycetidae</taxon>
        <taxon>Sordariales</taxon>
        <taxon>Chaetomiaceae</taxon>
        <taxon>Parathielavia</taxon>
    </lineage>
</organism>
<feature type="domain" description="Aldehyde dehydrogenase" evidence="5">
    <location>
        <begin position="17"/>
        <end position="449"/>
    </location>
</feature>
<dbReference type="Proteomes" id="UP001302602">
    <property type="component" value="Unassembled WGS sequence"/>
</dbReference>
<dbReference type="Pfam" id="PF00171">
    <property type="entry name" value="Aldedh"/>
    <property type="match status" value="1"/>
</dbReference>
<dbReference type="EMBL" id="MU853239">
    <property type="protein sequence ID" value="KAK4120423.1"/>
    <property type="molecule type" value="Genomic_DNA"/>
</dbReference>
<dbReference type="InterPro" id="IPR016163">
    <property type="entry name" value="Ald_DH_C"/>
</dbReference>
<dbReference type="InterPro" id="IPR016162">
    <property type="entry name" value="Ald_DH_N"/>
</dbReference>
<protein>
    <recommendedName>
        <fullName evidence="3">aldehyde dehydrogenase (NAD(+))</fullName>
        <ecNumber evidence="3">1.2.1.3</ecNumber>
    </recommendedName>
</protein>
<dbReference type="GO" id="GO:0004029">
    <property type="term" value="F:aldehyde dehydrogenase (NAD+) activity"/>
    <property type="evidence" value="ECO:0007669"/>
    <property type="project" value="UniProtKB-EC"/>
</dbReference>
<evidence type="ECO:0000256" key="1">
    <source>
        <dbReference type="ARBA" id="ARBA00009986"/>
    </source>
</evidence>
<dbReference type="RefSeq" id="XP_062644194.1">
    <property type="nucleotide sequence ID" value="XM_062795327.1"/>
</dbReference>